<dbReference type="OrthoDB" id="8062037at2759"/>
<dbReference type="EMBL" id="CAJVQA010015528">
    <property type="protein sequence ID" value="CAG8737758.1"/>
    <property type="molecule type" value="Genomic_DNA"/>
</dbReference>
<keyword evidence="2" id="KW-0863">Zinc-finger</keyword>
<evidence type="ECO:0000256" key="2">
    <source>
        <dbReference type="ARBA" id="ARBA00022771"/>
    </source>
</evidence>
<dbReference type="Pfam" id="PF00097">
    <property type="entry name" value="zf-C3HC4"/>
    <property type="match status" value="1"/>
</dbReference>
<dbReference type="Proteomes" id="UP000789759">
    <property type="component" value="Unassembled WGS sequence"/>
</dbReference>
<dbReference type="InterPro" id="IPR013083">
    <property type="entry name" value="Znf_RING/FYVE/PHD"/>
</dbReference>
<organism evidence="5 6">
    <name type="scientific">Cetraspora pellucida</name>
    <dbReference type="NCBI Taxonomy" id="1433469"/>
    <lineage>
        <taxon>Eukaryota</taxon>
        <taxon>Fungi</taxon>
        <taxon>Fungi incertae sedis</taxon>
        <taxon>Mucoromycota</taxon>
        <taxon>Glomeromycotina</taxon>
        <taxon>Glomeromycetes</taxon>
        <taxon>Diversisporales</taxon>
        <taxon>Gigasporaceae</taxon>
        <taxon>Cetraspora</taxon>
    </lineage>
</organism>
<keyword evidence="1" id="KW-0479">Metal-binding</keyword>
<proteinExistence type="predicted"/>
<feature type="domain" description="Zinc finger C3HC4 RING-type" evidence="4">
    <location>
        <begin position="52"/>
        <end position="78"/>
    </location>
</feature>
<comment type="caution">
    <text evidence="5">The sequence shown here is derived from an EMBL/GenBank/DDBJ whole genome shotgun (WGS) entry which is preliminary data.</text>
</comment>
<keyword evidence="6" id="KW-1185">Reference proteome</keyword>
<evidence type="ECO:0000259" key="4">
    <source>
        <dbReference type="Pfam" id="PF00097"/>
    </source>
</evidence>
<name>A0A9N9IJ04_9GLOM</name>
<dbReference type="Gene3D" id="3.30.40.10">
    <property type="entry name" value="Zinc/RING finger domain, C3HC4 (zinc finger)"/>
    <property type="match status" value="1"/>
</dbReference>
<keyword evidence="3" id="KW-0862">Zinc</keyword>
<protein>
    <submittedName>
        <fullName evidence="5">8696_t:CDS:1</fullName>
    </submittedName>
</protein>
<evidence type="ECO:0000313" key="5">
    <source>
        <dbReference type="EMBL" id="CAG8737758.1"/>
    </source>
</evidence>
<sequence length="142" mass="16341">MTTNSTSQNISCLETLILNVLKNSSSEKIANDINIPELDPCFLYNQKLFLYEIKKPITLLICGHLYHHNCIKSSIKINSTYPRPNYNKEIEFMNVNISENKLSNKKAKKLVKKESHILKDLINELFTKPETSQVSVTRKENA</sequence>
<evidence type="ECO:0000256" key="3">
    <source>
        <dbReference type="ARBA" id="ARBA00022833"/>
    </source>
</evidence>
<dbReference type="AlphaFoldDB" id="A0A9N9IJ04"/>
<accession>A0A9N9IJ04</accession>
<reference evidence="5" key="1">
    <citation type="submission" date="2021-06" db="EMBL/GenBank/DDBJ databases">
        <authorList>
            <person name="Kallberg Y."/>
            <person name="Tangrot J."/>
            <person name="Rosling A."/>
        </authorList>
    </citation>
    <scope>NUCLEOTIDE SEQUENCE</scope>
    <source>
        <strain evidence="5">FL966</strain>
    </source>
</reference>
<dbReference type="GO" id="GO:0008270">
    <property type="term" value="F:zinc ion binding"/>
    <property type="evidence" value="ECO:0007669"/>
    <property type="project" value="UniProtKB-KW"/>
</dbReference>
<dbReference type="InterPro" id="IPR018957">
    <property type="entry name" value="Znf_C3HC4_RING-type"/>
</dbReference>
<gene>
    <name evidence="5" type="ORF">CPELLU_LOCUS13908</name>
</gene>
<evidence type="ECO:0000313" key="6">
    <source>
        <dbReference type="Proteomes" id="UP000789759"/>
    </source>
</evidence>
<evidence type="ECO:0000256" key="1">
    <source>
        <dbReference type="ARBA" id="ARBA00022723"/>
    </source>
</evidence>
<feature type="non-terminal residue" evidence="5">
    <location>
        <position position="142"/>
    </location>
</feature>
<dbReference type="SUPFAM" id="SSF57850">
    <property type="entry name" value="RING/U-box"/>
    <property type="match status" value="1"/>
</dbReference>